<gene>
    <name evidence="3" type="ORF">CCMP2556_LOCUS22463</name>
</gene>
<reference evidence="3 4" key="1">
    <citation type="submission" date="2024-02" db="EMBL/GenBank/DDBJ databases">
        <authorList>
            <person name="Chen Y."/>
            <person name="Shah S."/>
            <person name="Dougan E. K."/>
            <person name="Thang M."/>
            <person name="Chan C."/>
        </authorList>
    </citation>
    <scope>NUCLEOTIDE SEQUENCE [LARGE SCALE GENOMIC DNA]</scope>
</reference>
<sequence>MLALRHCDDELPQDLFGFNFHGGDDEKSESMGPMEDEIRLNGRAGHYEFAYILKEFEYSGSYMVGGEAYDATGAVVGRMSGVLLDQKILGKNFPLACDAVFQEVMECSEALFDEKGRPLACWKAKLGEEFARKGRGGFLYLDEVHLLPAHRGCDLGLDFVEGLLNELRGADMCTLAVLEPFGAPARGVEHARAMSEEDASLATAANVKLARHFARMGFQQVASEGPLTNYWFLCLCTRPIRFISKAAATSVAVGQMPEPMVLQGKDQELFDACTLSMLPPSPETIQSLLRSGADPNKAEHCWRWGAVNQPDSFGNAPLHVATAKCTSSSGLDFVSMLLAHGAQTDLKNSEGTLPIQLAKVQLAKESVVWGRGTDSVKRLKKCIRLLDAFVPQPVSKLGSAVSPGTEVMSLIEDLMKHSVPAAWVALPRQEVHLIRGHSSLPRPAFLPVSSSAGHRRDQESFGFCGRLRLLALALGARHLHGATAMAGERRIKRKRKVPVAKSPAKIREEKREKGVLARDLAATLNVTDEEIKKRREERRIRKQKLREMNEFEADPIYNITEGPDAIDTNIFGFPFLWVQLGHLILGSVLVAAALLGGQDIEFALFDLQGETLSTLRASLWVCLGISFVNAIVTFIEEKNSSGKDIDAIGWFLKGLLLGGVSSWQRIGRIEKAKKKVRDAEIDQVIEALESQPDGTPQIFERIGEQGKILTPGEEAEQKLLEDKSKERRRPGVAEHDDRRADGAAESGGRCNMTDRFYPVGMEAEADNWKTTYEVMNEMRSFARSPYPPGTAIHQPGSRDHFGYSAPGPIASRLANADLALTEDTDIPNPREHMAITRIQEPDDRKVFERHDVDEMLRTYDSPVAKATLSPKASMAKTFSLPTISRRSEAPPKLSERNPLINKLEDAHFSYFVPKNLQREHRDRLNMSGLSKLKKANMITFPFSGEGTGFRSQGSLNNWFPNGTYTNVPTSYRIDYSRPGFFRANSPYLQKAPEGRKCGARSVKRVTAEEPSEPGEESASPADGRLGHVRCGGGFEVGKQDEDERREKGPADVPKGSKVATGAGRGIEGRLHPGDPDSPVHAEHYVPRPEGGLWDFGTAHAVLQHATKEAAAGDARRTAQAMEEFSKEHQLTWMDLPEEVVLATLKAASAADRSDELGLRVLVLESGLATFELRSLPQLLELEGPHEVASIEEDPHVSDAGARLVRHALGEHLSHVRHLPLVTGEETTLLELLQSLREGYDLPSFDLVVLGGRNVQGCVLEVQDLLKSQALRPRGVVLAIFDDDAAQMYLHEIGPEFDSVVTDDPDGATTVMSVWQRERKEL</sequence>
<dbReference type="InterPro" id="IPR036770">
    <property type="entry name" value="Ankyrin_rpt-contain_sf"/>
</dbReference>
<feature type="compositionally biased region" description="Basic and acidic residues" evidence="2">
    <location>
        <begin position="719"/>
        <end position="742"/>
    </location>
</feature>
<protein>
    <submittedName>
        <fullName evidence="3">Uncharacterized protein</fullName>
    </submittedName>
</protein>
<dbReference type="Proteomes" id="UP001642484">
    <property type="component" value="Unassembled WGS sequence"/>
</dbReference>
<proteinExistence type="predicted"/>
<dbReference type="InterPro" id="IPR002110">
    <property type="entry name" value="Ankyrin_rpt"/>
</dbReference>
<evidence type="ECO:0000313" key="3">
    <source>
        <dbReference type="EMBL" id="CAK9042121.1"/>
    </source>
</evidence>
<name>A0ABP0LSD0_9DINO</name>
<keyword evidence="1" id="KW-0040">ANK repeat</keyword>
<evidence type="ECO:0000256" key="1">
    <source>
        <dbReference type="PROSITE-ProRule" id="PRU00023"/>
    </source>
</evidence>
<comment type="caution">
    <text evidence="3">The sequence shown here is derived from an EMBL/GenBank/DDBJ whole genome shotgun (WGS) entry which is preliminary data.</text>
</comment>
<feature type="region of interest" description="Disordered" evidence="2">
    <location>
        <begin position="719"/>
        <end position="751"/>
    </location>
</feature>
<organism evidence="3 4">
    <name type="scientific">Durusdinium trenchii</name>
    <dbReference type="NCBI Taxonomy" id="1381693"/>
    <lineage>
        <taxon>Eukaryota</taxon>
        <taxon>Sar</taxon>
        <taxon>Alveolata</taxon>
        <taxon>Dinophyceae</taxon>
        <taxon>Suessiales</taxon>
        <taxon>Symbiodiniaceae</taxon>
        <taxon>Durusdinium</taxon>
    </lineage>
</organism>
<evidence type="ECO:0000313" key="4">
    <source>
        <dbReference type="Proteomes" id="UP001642484"/>
    </source>
</evidence>
<feature type="repeat" description="ANK" evidence="1">
    <location>
        <begin position="313"/>
        <end position="349"/>
    </location>
</feature>
<feature type="compositionally biased region" description="Basic and acidic residues" evidence="2">
    <location>
        <begin position="1037"/>
        <end position="1049"/>
    </location>
</feature>
<evidence type="ECO:0000256" key="2">
    <source>
        <dbReference type="SAM" id="MobiDB-lite"/>
    </source>
</evidence>
<dbReference type="PROSITE" id="PS50088">
    <property type="entry name" value="ANK_REPEAT"/>
    <property type="match status" value="1"/>
</dbReference>
<dbReference type="Gene3D" id="1.25.40.20">
    <property type="entry name" value="Ankyrin repeat-containing domain"/>
    <property type="match status" value="1"/>
</dbReference>
<accession>A0ABP0LSD0</accession>
<dbReference type="EMBL" id="CAXAMN010013936">
    <property type="protein sequence ID" value="CAK9042121.1"/>
    <property type="molecule type" value="Genomic_DNA"/>
</dbReference>
<feature type="region of interest" description="Disordered" evidence="2">
    <location>
        <begin position="991"/>
        <end position="1077"/>
    </location>
</feature>
<feature type="compositionally biased region" description="Basic and acidic residues" evidence="2">
    <location>
        <begin position="1066"/>
        <end position="1077"/>
    </location>
</feature>
<dbReference type="SUPFAM" id="SSF48403">
    <property type="entry name" value="Ankyrin repeat"/>
    <property type="match status" value="1"/>
</dbReference>
<keyword evidence="4" id="KW-1185">Reference proteome</keyword>